<dbReference type="InterPro" id="IPR011009">
    <property type="entry name" value="Kinase-like_dom_sf"/>
</dbReference>
<dbReference type="Proteomes" id="UP001337655">
    <property type="component" value="Unassembled WGS sequence"/>
</dbReference>
<evidence type="ECO:0000313" key="3">
    <source>
        <dbReference type="EMBL" id="KAK5174781.1"/>
    </source>
</evidence>
<sequence length="505" mass="57389">MAATPNWPGCARTTDEVQADADAATEVERQRLFSEQEEPRKQASTAHHFDEDAIVAYCKSPDARLADGSDNSVFRYHHDAVIKEGCVILEQEFGNLRYAYRKAEGRFESHDLVTEYIEGPLCDNLVKPETIDKIAKIIEHISTFRSDQPGPVGGGSSWGQLSWDEPPLYENIAEMEEYWNRRLRIQKRKFINAFVNASMDFKTSQLVFVHMDISPRNIVCCSDGRLSLLDFKHAGFYSRCFERLCLRNTNCGEDLDYSNAMVANVRLSEEDAVQEEKMEQAICNNVGHTVHQMRPTPPPLNPPPAVHFDEGAIVAYCEDRGARMADGTFFSANCFAYDHLDHTLVRVPKVYHCFNAGRKQYVVMEHIEGTPCDNRGGPETIAQIARMIDHISSFTPSHDTSYPPDRPGLVECGVTQVLLWENEATEIISMEQLEEYWNRRLRLTEGKDARMGFEKSQLVFVHGDIAPRNIICCPDGRLALLDYDWAGFYPKCFERATRRLNLQGG</sequence>
<evidence type="ECO:0000259" key="2">
    <source>
        <dbReference type="Pfam" id="PF01636"/>
    </source>
</evidence>
<evidence type="ECO:0000313" key="4">
    <source>
        <dbReference type="Proteomes" id="UP001337655"/>
    </source>
</evidence>
<feature type="domain" description="Aminoglycoside phosphotransferase" evidence="2">
    <location>
        <begin position="337"/>
        <end position="489"/>
    </location>
</feature>
<dbReference type="Pfam" id="PF01636">
    <property type="entry name" value="APH"/>
    <property type="match status" value="1"/>
</dbReference>
<feature type="region of interest" description="Disordered" evidence="1">
    <location>
        <begin position="1"/>
        <end position="22"/>
    </location>
</feature>
<accession>A0AAV9PLV9</accession>
<dbReference type="EMBL" id="JAVRRT010000002">
    <property type="protein sequence ID" value="KAK5174781.1"/>
    <property type="molecule type" value="Genomic_DNA"/>
</dbReference>
<dbReference type="SUPFAM" id="SSF56112">
    <property type="entry name" value="Protein kinase-like (PK-like)"/>
    <property type="match status" value="2"/>
</dbReference>
<dbReference type="InterPro" id="IPR051678">
    <property type="entry name" value="AGP_Transferase"/>
</dbReference>
<reference evidence="3 4" key="1">
    <citation type="submission" date="2023-08" db="EMBL/GenBank/DDBJ databases">
        <title>Black Yeasts Isolated from many extreme environments.</title>
        <authorList>
            <person name="Coleine C."/>
            <person name="Stajich J.E."/>
            <person name="Selbmann L."/>
        </authorList>
    </citation>
    <scope>NUCLEOTIDE SEQUENCE [LARGE SCALE GENOMIC DNA]</scope>
    <source>
        <strain evidence="3 4">CCFEE 5935</strain>
    </source>
</reference>
<dbReference type="AlphaFoldDB" id="A0AAV9PLV9"/>
<dbReference type="RefSeq" id="XP_064663450.1">
    <property type="nucleotide sequence ID" value="XM_064799123.1"/>
</dbReference>
<evidence type="ECO:0000256" key="1">
    <source>
        <dbReference type="SAM" id="MobiDB-lite"/>
    </source>
</evidence>
<protein>
    <recommendedName>
        <fullName evidence="2">Aminoglycoside phosphotransferase domain-containing protein</fullName>
    </recommendedName>
</protein>
<proteinExistence type="predicted"/>
<name>A0AAV9PLV9_9PEZI</name>
<dbReference type="GeneID" id="89923211"/>
<dbReference type="Gene3D" id="3.90.1200.10">
    <property type="match status" value="2"/>
</dbReference>
<dbReference type="PANTHER" id="PTHR21310:SF15">
    <property type="entry name" value="AMINOGLYCOSIDE PHOSPHOTRANSFERASE DOMAIN-CONTAINING PROTEIN"/>
    <property type="match status" value="1"/>
</dbReference>
<keyword evidence="4" id="KW-1185">Reference proteome</keyword>
<comment type="caution">
    <text evidence="3">The sequence shown here is derived from an EMBL/GenBank/DDBJ whole genome shotgun (WGS) entry which is preliminary data.</text>
</comment>
<gene>
    <name evidence="3" type="ORF">LTR77_001864</name>
</gene>
<organism evidence="3 4">
    <name type="scientific">Saxophila tyrrhenica</name>
    <dbReference type="NCBI Taxonomy" id="1690608"/>
    <lineage>
        <taxon>Eukaryota</taxon>
        <taxon>Fungi</taxon>
        <taxon>Dikarya</taxon>
        <taxon>Ascomycota</taxon>
        <taxon>Pezizomycotina</taxon>
        <taxon>Dothideomycetes</taxon>
        <taxon>Dothideomycetidae</taxon>
        <taxon>Mycosphaerellales</taxon>
        <taxon>Extremaceae</taxon>
        <taxon>Saxophila</taxon>
    </lineage>
</organism>
<dbReference type="PANTHER" id="PTHR21310">
    <property type="entry name" value="AMINOGLYCOSIDE PHOSPHOTRANSFERASE-RELATED-RELATED"/>
    <property type="match status" value="1"/>
</dbReference>
<dbReference type="InterPro" id="IPR002575">
    <property type="entry name" value="Aminoglycoside_PTrfase"/>
</dbReference>